<name>A0A0H2RBL2_9AGAM</name>
<accession>A0A0H2RBL2</accession>
<dbReference type="InParanoid" id="A0A0H2RBL2"/>
<dbReference type="Proteomes" id="UP000053477">
    <property type="component" value="Unassembled WGS sequence"/>
</dbReference>
<proteinExistence type="predicted"/>
<protein>
    <submittedName>
        <fullName evidence="1">Uncharacterized protein</fullName>
    </submittedName>
</protein>
<reference evidence="1 2" key="1">
    <citation type="submission" date="2015-04" db="EMBL/GenBank/DDBJ databases">
        <title>Complete genome sequence of Schizopora paradoxa KUC8140, a cosmopolitan wood degrader in East Asia.</title>
        <authorList>
            <consortium name="DOE Joint Genome Institute"/>
            <person name="Min B."/>
            <person name="Park H."/>
            <person name="Jang Y."/>
            <person name="Kim J.-J."/>
            <person name="Kim K.H."/>
            <person name="Pangilinan J."/>
            <person name="Lipzen A."/>
            <person name="Riley R."/>
            <person name="Grigoriev I.V."/>
            <person name="Spatafora J.W."/>
            <person name="Choi I.-G."/>
        </authorList>
    </citation>
    <scope>NUCLEOTIDE SEQUENCE [LARGE SCALE GENOMIC DNA]</scope>
    <source>
        <strain evidence="1 2">KUC8140</strain>
    </source>
</reference>
<dbReference type="AlphaFoldDB" id="A0A0H2RBL2"/>
<organism evidence="1 2">
    <name type="scientific">Schizopora paradoxa</name>
    <dbReference type="NCBI Taxonomy" id="27342"/>
    <lineage>
        <taxon>Eukaryota</taxon>
        <taxon>Fungi</taxon>
        <taxon>Dikarya</taxon>
        <taxon>Basidiomycota</taxon>
        <taxon>Agaricomycotina</taxon>
        <taxon>Agaricomycetes</taxon>
        <taxon>Hymenochaetales</taxon>
        <taxon>Schizoporaceae</taxon>
        <taxon>Schizopora</taxon>
    </lineage>
</organism>
<keyword evidence="2" id="KW-1185">Reference proteome</keyword>
<sequence>MAGSEFSSLQVPCPCQIRAHRARRSLQYAPPPPPEMTGKLAHGYTIEPDIVKKVICATIGEKKIGPQQTFSTFRWKCGQAISPTSNPKAPIFEVRDDAEEHDEGTLNNYLIAIASSTSRELPPEEEIGRLKAFLGTDAEPQWCAVI</sequence>
<gene>
    <name evidence="1" type="ORF">SCHPADRAFT_1000416</name>
</gene>
<evidence type="ECO:0000313" key="2">
    <source>
        <dbReference type="Proteomes" id="UP000053477"/>
    </source>
</evidence>
<dbReference type="EMBL" id="KQ086063">
    <property type="protein sequence ID" value="KLO09219.1"/>
    <property type="molecule type" value="Genomic_DNA"/>
</dbReference>
<evidence type="ECO:0000313" key="1">
    <source>
        <dbReference type="EMBL" id="KLO09219.1"/>
    </source>
</evidence>